<dbReference type="EMBL" id="CAHIKZ030000301">
    <property type="protein sequence ID" value="CAE1167377.1"/>
    <property type="molecule type" value="Genomic_DNA"/>
</dbReference>
<organism evidence="2 3">
    <name type="scientific">Acanthosepion pharaonis</name>
    <name type="common">Pharaoh cuttlefish</name>
    <name type="synonym">Sepia pharaonis</name>
    <dbReference type="NCBI Taxonomy" id="158019"/>
    <lineage>
        <taxon>Eukaryota</taxon>
        <taxon>Metazoa</taxon>
        <taxon>Spiralia</taxon>
        <taxon>Lophotrochozoa</taxon>
        <taxon>Mollusca</taxon>
        <taxon>Cephalopoda</taxon>
        <taxon>Coleoidea</taxon>
        <taxon>Decapodiformes</taxon>
        <taxon>Sepiida</taxon>
        <taxon>Sepiina</taxon>
        <taxon>Sepiidae</taxon>
        <taxon>Acanthosepion</taxon>
    </lineage>
</organism>
<proteinExistence type="predicted"/>
<name>A0A812B343_ACAPH</name>
<sequence length="206" mass="23933">MNIIYISGLNHKQIQTLIYTERCIHKPFPVSLPHRIHAETALKIAGKTQVGGRVLCLCKGNTSSRHSFAKGKQTTAQHIHSVLQNVFAHDFSLLFSCSFVYSFRPVPSFFTLSLMSSSPSIFIFTVFLSFFLSFIFHFFFYAFFFLTFFVRSVFLAFVCLFSPFPFSLSLFSFFLLYFQSVYSFSLINAYCFPLFLFCFFLCSFFF</sequence>
<keyword evidence="1" id="KW-0812">Transmembrane</keyword>
<keyword evidence="3" id="KW-1185">Reference proteome</keyword>
<feature type="transmembrane region" description="Helical" evidence="1">
    <location>
        <begin position="153"/>
        <end position="178"/>
    </location>
</feature>
<gene>
    <name evidence="2" type="ORF">SPHA_9366</name>
</gene>
<evidence type="ECO:0000256" key="1">
    <source>
        <dbReference type="SAM" id="Phobius"/>
    </source>
</evidence>
<dbReference type="Proteomes" id="UP000597762">
    <property type="component" value="Unassembled WGS sequence"/>
</dbReference>
<comment type="caution">
    <text evidence="2">The sequence shown here is derived from an EMBL/GenBank/DDBJ whole genome shotgun (WGS) entry which is preliminary data.</text>
</comment>
<evidence type="ECO:0000313" key="3">
    <source>
        <dbReference type="Proteomes" id="UP000597762"/>
    </source>
</evidence>
<accession>A0A812B343</accession>
<keyword evidence="1" id="KW-1133">Transmembrane helix</keyword>
<protein>
    <submittedName>
        <fullName evidence="2">Uncharacterized protein</fullName>
    </submittedName>
</protein>
<feature type="transmembrane region" description="Helical" evidence="1">
    <location>
        <begin position="121"/>
        <end position="146"/>
    </location>
</feature>
<evidence type="ECO:0000313" key="2">
    <source>
        <dbReference type="EMBL" id="CAE1167377.1"/>
    </source>
</evidence>
<feature type="transmembrane region" description="Helical" evidence="1">
    <location>
        <begin position="184"/>
        <end position="205"/>
    </location>
</feature>
<reference evidence="2" key="1">
    <citation type="submission" date="2021-01" db="EMBL/GenBank/DDBJ databases">
        <authorList>
            <person name="Li R."/>
            <person name="Bekaert M."/>
        </authorList>
    </citation>
    <scope>NUCLEOTIDE SEQUENCE</scope>
    <source>
        <strain evidence="2">Farmed</strain>
    </source>
</reference>
<dbReference type="AlphaFoldDB" id="A0A812B343"/>
<keyword evidence="1" id="KW-0472">Membrane</keyword>